<feature type="compositionally biased region" description="Acidic residues" evidence="1">
    <location>
        <begin position="13"/>
        <end position="45"/>
    </location>
</feature>
<dbReference type="Proteomes" id="UP000708208">
    <property type="component" value="Unassembled WGS sequence"/>
</dbReference>
<dbReference type="AlphaFoldDB" id="A0A8J2KEQ1"/>
<organism evidence="3 4">
    <name type="scientific">Allacma fusca</name>
    <dbReference type="NCBI Taxonomy" id="39272"/>
    <lineage>
        <taxon>Eukaryota</taxon>
        <taxon>Metazoa</taxon>
        <taxon>Ecdysozoa</taxon>
        <taxon>Arthropoda</taxon>
        <taxon>Hexapoda</taxon>
        <taxon>Collembola</taxon>
        <taxon>Symphypleona</taxon>
        <taxon>Sminthuridae</taxon>
        <taxon>Allacma</taxon>
    </lineage>
</organism>
<evidence type="ECO:0000313" key="4">
    <source>
        <dbReference type="Proteomes" id="UP000708208"/>
    </source>
</evidence>
<gene>
    <name evidence="3" type="ORF">AFUS01_LOCUS25737</name>
</gene>
<comment type="caution">
    <text evidence="3">The sequence shown here is derived from an EMBL/GenBank/DDBJ whole genome shotgun (WGS) entry which is preliminary data.</text>
</comment>
<dbReference type="Pfam" id="PF16004">
    <property type="entry name" value="EFTUD2"/>
    <property type="match status" value="1"/>
</dbReference>
<keyword evidence="4" id="KW-1185">Reference proteome</keyword>
<dbReference type="InterPro" id="IPR031950">
    <property type="entry name" value="EFTUD2_N"/>
</dbReference>
<name>A0A8J2KEQ1_9HEXA</name>
<dbReference type="EMBL" id="CAJVCH010333813">
    <property type="protein sequence ID" value="CAG7815032.1"/>
    <property type="molecule type" value="Genomic_DNA"/>
</dbReference>
<accession>A0A8J2KEQ1</accession>
<evidence type="ECO:0000256" key="1">
    <source>
        <dbReference type="SAM" id="MobiDB-lite"/>
    </source>
</evidence>
<sequence>MYDEFGNYIGPDLDSDDEEEEIHQDDEADYDDDDMDADEAVEEEPAGMSSAIVLHEDKKYYPSALEVYGPDVETIVQEEDAQPLTEPIIKPVRKIKFEHIEKELPRTNYDME</sequence>
<proteinExistence type="predicted"/>
<evidence type="ECO:0000313" key="3">
    <source>
        <dbReference type="EMBL" id="CAG7815032.1"/>
    </source>
</evidence>
<feature type="region of interest" description="Disordered" evidence="1">
    <location>
        <begin position="1"/>
        <end position="50"/>
    </location>
</feature>
<protein>
    <recommendedName>
        <fullName evidence="2">116kDa U5 small nuclear ribonucleoprotein component N-terminal domain-containing protein</fullName>
    </recommendedName>
</protein>
<dbReference type="OrthoDB" id="364892at2759"/>
<feature type="domain" description="116kDa U5 small nuclear ribonucleoprotein component N-terminal" evidence="2">
    <location>
        <begin position="1"/>
        <end position="105"/>
    </location>
</feature>
<evidence type="ECO:0000259" key="2">
    <source>
        <dbReference type="Pfam" id="PF16004"/>
    </source>
</evidence>
<reference evidence="3" key="1">
    <citation type="submission" date="2021-06" db="EMBL/GenBank/DDBJ databases">
        <authorList>
            <person name="Hodson N. C."/>
            <person name="Mongue J. A."/>
            <person name="Jaron S. K."/>
        </authorList>
    </citation>
    <scope>NUCLEOTIDE SEQUENCE</scope>
</reference>